<dbReference type="Proteomes" id="UP001642405">
    <property type="component" value="Unassembled WGS sequence"/>
</dbReference>
<dbReference type="InterPro" id="IPR039431">
    <property type="entry name" value="Vta1/CALS_N"/>
</dbReference>
<evidence type="ECO:0000256" key="8">
    <source>
        <dbReference type="ARBA" id="ARBA00023136"/>
    </source>
</evidence>
<proteinExistence type="inferred from homology"/>
<evidence type="ECO:0000259" key="11">
    <source>
        <dbReference type="Pfam" id="PF18097"/>
    </source>
</evidence>
<reference evidence="12 13" key="1">
    <citation type="submission" date="2024-01" db="EMBL/GenBank/DDBJ databases">
        <authorList>
            <person name="Allen C."/>
            <person name="Tagirdzhanova G."/>
        </authorList>
    </citation>
    <scope>NUCLEOTIDE SEQUENCE [LARGE SCALE GENOMIC DNA]</scope>
</reference>
<dbReference type="PRINTS" id="PR01217">
    <property type="entry name" value="PRICHEXTENSN"/>
</dbReference>
<comment type="subcellular location">
    <subcellularLocation>
        <location evidence="2">Cytoplasm</location>
    </subcellularLocation>
    <subcellularLocation>
        <location evidence="1">Endosome membrane</location>
        <topology evidence="1">Peripheral membrane protein</topology>
    </subcellularLocation>
</comment>
<keyword evidence="13" id="KW-1185">Reference proteome</keyword>
<evidence type="ECO:0000313" key="12">
    <source>
        <dbReference type="EMBL" id="CAK7230906.1"/>
    </source>
</evidence>
<keyword evidence="5" id="KW-0963">Cytoplasm</keyword>
<keyword evidence="7" id="KW-0653">Protein transport</keyword>
<dbReference type="Gene3D" id="1.25.40.270">
    <property type="entry name" value="Vacuolar protein sorting-associated protein vta1"/>
    <property type="match status" value="1"/>
</dbReference>
<dbReference type="PANTHER" id="PTHR46009">
    <property type="entry name" value="VACUOLAR PROTEIN SORTING-ASSOCIATED PROTEIN VTA1 HOMOLOG"/>
    <property type="match status" value="1"/>
</dbReference>
<keyword evidence="8" id="KW-0472">Membrane</keyword>
<dbReference type="Pfam" id="PF04652">
    <property type="entry name" value="Vta1"/>
    <property type="match status" value="1"/>
</dbReference>
<dbReference type="Gene3D" id="1.20.5.420">
    <property type="entry name" value="Immunoglobulin FC, subunit C"/>
    <property type="match status" value="1"/>
</dbReference>
<feature type="domain" description="Vta1 C-terminal" evidence="11">
    <location>
        <begin position="372"/>
        <end position="405"/>
    </location>
</feature>
<dbReference type="InterPro" id="IPR023175">
    <property type="entry name" value="Vta1/CALS_N_sf"/>
</dbReference>
<evidence type="ECO:0000256" key="2">
    <source>
        <dbReference type="ARBA" id="ARBA00004496"/>
    </source>
</evidence>
<evidence type="ECO:0000256" key="9">
    <source>
        <dbReference type="SAM" id="MobiDB-lite"/>
    </source>
</evidence>
<dbReference type="InterPro" id="IPR041212">
    <property type="entry name" value="Vta1_C"/>
</dbReference>
<dbReference type="Pfam" id="PF18097">
    <property type="entry name" value="Vta1_C"/>
    <property type="match status" value="1"/>
</dbReference>
<sequence length="408" mass="43272">MADAPASLRQADANIYKTVMRAEQLQSVKPIIAYWCDYWVLKQILAKGLHNTNPEILEYSSHLMDKMEQTKATHGTEDAINDDTAGQLYVEQFAQETLDRAQRVVKANKVTATTANTFDAAATFFGLVNVWGAPNPETLQKIKYAKWNAARILKAIKEGNDPNESNPNPEDLPPQEDPDAVKGGRDEAATSAGSELPPSVPTNAPRPVTIEDDTDDAASHTRRDSAGVSLPHSPALSASGVDNNNAHVAPSSADVPSLPSAGANPLSFSPPTALDSPAGYPPPQSFSPTLPVFSPPTAPPADDFYDTQATFVPSPQPPSASVPSYFSGAPPPQTPAYNNRVVPQPFAPPPPPAGAAASAPYVQPAGVDDLAMVNAQKHAKWAISALNFEDVSTAVRELRKALEFLGAS</sequence>
<evidence type="ECO:0000256" key="4">
    <source>
        <dbReference type="ARBA" id="ARBA00022448"/>
    </source>
</evidence>
<protein>
    <recommendedName>
        <fullName evidence="14">Vacuolar protein sorting-associated protein VTA1</fullName>
    </recommendedName>
</protein>
<feature type="domain" description="Vta1/callose synthase N-terminal" evidence="10">
    <location>
        <begin position="15"/>
        <end position="158"/>
    </location>
</feature>
<dbReference type="PANTHER" id="PTHR46009:SF1">
    <property type="entry name" value="VACUOLAR PROTEIN SORTING-ASSOCIATED PROTEIN VTA1 HOMOLOG"/>
    <property type="match status" value="1"/>
</dbReference>
<evidence type="ECO:0000256" key="3">
    <source>
        <dbReference type="ARBA" id="ARBA00007895"/>
    </source>
</evidence>
<evidence type="ECO:0000256" key="1">
    <source>
        <dbReference type="ARBA" id="ARBA00004481"/>
    </source>
</evidence>
<comment type="caution">
    <text evidence="12">The sequence shown here is derived from an EMBL/GenBank/DDBJ whole genome shotgun (WGS) entry which is preliminary data.</text>
</comment>
<organism evidence="12 13">
    <name type="scientific">Sporothrix curviconia</name>
    <dbReference type="NCBI Taxonomy" id="1260050"/>
    <lineage>
        <taxon>Eukaryota</taxon>
        <taxon>Fungi</taxon>
        <taxon>Dikarya</taxon>
        <taxon>Ascomycota</taxon>
        <taxon>Pezizomycotina</taxon>
        <taxon>Sordariomycetes</taxon>
        <taxon>Sordariomycetidae</taxon>
        <taxon>Ophiostomatales</taxon>
        <taxon>Ophiostomataceae</taxon>
        <taxon>Sporothrix</taxon>
    </lineage>
</organism>
<gene>
    <name evidence="12" type="ORF">SCUCBS95973_007730</name>
</gene>
<dbReference type="EMBL" id="CAWUHB010000056">
    <property type="protein sequence ID" value="CAK7230906.1"/>
    <property type="molecule type" value="Genomic_DNA"/>
</dbReference>
<feature type="region of interest" description="Disordered" evidence="9">
    <location>
        <begin position="157"/>
        <end position="358"/>
    </location>
</feature>
<evidence type="ECO:0000256" key="6">
    <source>
        <dbReference type="ARBA" id="ARBA00022753"/>
    </source>
</evidence>
<keyword evidence="6" id="KW-0967">Endosome</keyword>
<accession>A0ABP0CG79</accession>
<keyword evidence="4" id="KW-0813">Transport</keyword>
<feature type="compositionally biased region" description="Basic and acidic residues" evidence="9">
    <location>
        <begin position="179"/>
        <end position="188"/>
    </location>
</feature>
<dbReference type="InterPro" id="IPR044538">
    <property type="entry name" value="Vta1-like"/>
</dbReference>
<evidence type="ECO:0000259" key="10">
    <source>
        <dbReference type="Pfam" id="PF04652"/>
    </source>
</evidence>
<evidence type="ECO:0000256" key="5">
    <source>
        <dbReference type="ARBA" id="ARBA00022490"/>
    </source>
</evidence>
<evidence type="ECO:0000313" key="13">
    <source>
        <dbReference type="Proteomes" id="UP001642405"/>
    </source>
</evidence>
<evidence type="ECO:0000256" key="7">
    <source>
        <dbReference type="ARBA" id="ARBA00022927"/>
    </source>
</evidence>
<evidence type="ECO:0008006" key="14">
    <source>
        <dbReference type="Google" id="ProtNLM"/>
    </source>
</evidence>
<name>A0ABP0CG79_9PEZI</name>
<comment type="similarity">
    <text evidence="3">Belongs to the VTA1 family.</text>
</comment>